<protein>
    <recommendedName>
        <fullName evidence="4">ABC transporter permease</fullName>
    </recommendedName>
</protein>
<evidence type="ECO:0000313" key="3">
    <source>
        <dbReference type="Proteomes" id="UP000019249"/>
    </source>
</evidence>
<evidence type="ECO:0000313" key="2">
    <source>
        <dbReference type="EMBL" id="EUJ33404.1"/>
    </source>
</evidence>
<sequence length="149" mass="17292">MHFESHILYLKWLYIRLDTLFLKVSLFLIGLPILLLCLIAPLLLRLMELIMLNFTCFFIVVLGCCSIFCHFFQSFHLLIFIEQGVAFSNLPVLTLQKIKFNALIIAVLFAQIFLFYLLTDQADTLGILLIGLMIVFYFFCYCSALRLSC</sequence>
<keyword evidence="1" id="KW-1133">Transmembrane helix</keyword>
<organism evidence="2 3">
    <name type="scientific">Listeria floridensis FSL S10-1187</name>
    <dbReference type="NCBI Taxonomy" id="1265817"/>
    <lineage>
        <taxon>Bacteria</taxon>
        <taxon>Bacillati</taxon>
        <taxon>Bacillota</taxon>
        <taxon>Bacilli</taxon>
        <taxon>Bacillales</taxon>
        <taxon>Listeriaceae</taxon>
        <taxon>Listeria</taxon>
    </lineage>
</organism>
<feature type="transmembrane region" description="Helical" evidence="1">
    <location>
        <begin position="20"/>
        <end position="44"/>
    </location>
</feature>
<comment type="caution">
    <text evidence="2">The sequence shown here is derived from an EMBL/GenBank/DDBJ whole genome shotgun (WGS) entry which is preliminary data.</text>
</comment>
<keyword evidence="3" id="KW-1185">Reference proteome</keyword>
<feature type="transmembrane region" description="Helical" evidence="1">
    <location>
        <begin position="125"/>
        <end position="147"/>
    </location>
</feature>
<accession>A0ABN0RHS2</accession>
<reference evidence="2 3" key="1">
    <citation type="journal article" date="2014" name="Int. J. Syst. Evol. Microbiol.">
        <title>Listeria floridensis sp. nov., Listeria aquatica sp. nov., Listeria cornellensis sp. nov., Listeria riparia sp. nov. and Listeria grandensis sp. nov., from agricultural and natural environments.</title>
        <authorList>
            <person name="den Bakker H.C."/>
            <person name="Warchocki S."/>
            <person name="Wright E.M."/>
            <person name="Allred A.F."/>
            <person name="Ahlstrom C."/>
            <person name="Manuel C.S."/>
            <person name="Stasiewicz M.J."/>
            <person name="Burrell A."/>
            <person name="Roof S."/>
            <person name="Strawn L."/>
            <person name="Fortes E.D."/>
            <person name="Nightingale K.K."/>
            <person name="Kephart D."/>
            <person name="Wiedmann M."/>
        </authorList>
    </citation>
    <scope>NUCLEOTIDE SEQUENCE [LARGE SCALE GENOMIC DNA]</scope>
    <source>
        <strain evidence="2 3">FSL S10-1187</strain>
    </source>
</reference>
<keyword evidence="1" id="KW-0472">Membrane</keyword>
<name>A0ABN0RHS2_9LIST</name>
<proteinExistence type="predicted"/>
<feature type="transmembrane region" description="Helical" evidence="1">
    <location>
        <begin position="100"/>
        <end position="119"/>
    </location>
</feature>
<evidence type="ECO:0000256" key="1">
    <source>
        <dbReference type="SAM" id="Phobius"/>
    </source>
</evidence>
<feature type="transmembrane region" description="Helical" evidence="1">
    <location>
        <begin position="50"/>
        <end position="79"/>
    </location>
</feature>
<keyword evidence="1" id="KW-0812">Transmembrane</keyword>
<gene>
    <name evidence="2" type="ORF">MFLO_02578</name>
</gene>
<dbReference type="EMBL" id="AODF01000004">
    <property type="protein sequence ID" value="EUJ33404.1"/>
    <property type="molecule type" value="Genomic_DNA"/>
</dbReference>
<dbReference type="Proteomes" id="UP000019249">
    <property type="component" value="Unassembled WGS sequence"/>
</dbReference>
<evidence type="ECO:0008006" key="4">
    <source>
        <dbReference type="Google" id="ProtNLM"/>
    </source>
</evidence>